<gene>
    <name evidence="1" type="ORF">Bca52824_059823</name>
</gene>
<sequence length="224" mass="25824">MKSLRRWHQPESLSLESSSLSLWSTIPRLPRRIRLSLSLSISSTIPRLRRSLRRFRLPLDLLDTSAYLSISSTPPRISRSPRRLRVSLALRSFFCRNRSNVDFVSCVSFSYGRIKRLEVYSKKRSVVWTDEEAMSISACSLADNGATRPPGVKAAKARGKKQVTDGKYLDEFQKMWRIKQEDLVIKEKLSKMKLLDRLMAKQEPLDDGEEALKKKLINELLLSN</sequence>
<accession>A0A8X7QV32</accession>
<keyword evidence="2" id="KW-1185">Reference proteome</keyword>
<reference evidence="1 2" key="1">
    <citation type="submission" date="2020-02" db="EMBL/GenBank/DDBJ databases">
        <authorList>
            <person name="Ma Q."/>
            <person name="Huang Y."/>
            <person name="Song X."/>
            <person name="Pei D."/>
        </authorList>
    </citation>
    <scope>NUCLEOTIDE SEQUENCE [LARGE SCALE GENOMIC DNA]</scope>
    <source>
        <strain evidence="1">Sxm20200214</strain>
        <tissue evidence="1">Leaf</tissue>
    </source>
</reference>
<proteinExistence type="predicted"/>
<name>A0A8X7QV32_BRACI</name>
<dbReference type="EMBL" id="JAAMPC010000012">
    <property type="protein sequence ID" value="KAG2277268.1"/>
    <property type="molecule type" value="Genomic_DNA"/>
</dbReference>
<dbReference type="Proteomes" id="UP000886595">
    <property type="component" value="Unassembled WGS sequence"/>
</dbReference>
<organism evidence="1 2">
    <name type="scientific">Brassica carinata</name>
    <name type="common">Ethiopian mustard</name>
    <name type="synonym">Abyssinian cabbage</name>
    <dbReference type="NCBI Taxonomy" id="52824"/>
    <lineage>
        <taxon>Eukaryota</taxon>
        <taxon>Viridiplantae</taxon>
        <taxon>Streptophyta</taxon>
        <taxon>Embryophyta</taxon>
        <taxon>Tracheophyta</taxon>
        <taxon>Spermatophyta</taxon>
        <taxon>Magnoliopsida</taxon>
        <taxon>eudicotyledons</taxon>
        <taxon>Gunneridae</taxon>
        <taxon>Pentapetalae</taxon>
        <taxon>rosids</taxon>
        <taxon>malvids</taxon>
        <taxon>Brassicales</taxon>
        <taxon>Brassicaceae</taxon>
        <taxon>Brassiceae</taxon>
        <taxon>Brassica</taxon>
    </lineage>
</organism>
<comment type="caution">
    <text evidence="1">The sequence shown here is derived from an EMBL/GenBank/DDBJ whole genome shotgun (WGS) entry which is preliminary data.</text>
</comment>
<protein>
    <recommendedName>
        <fullName evidence="3">No apical meristem-associated C-terminal domain-containing protein</fullName>
    </recommendedName>
</protein>
<dbReference type="AlphaFoldDB" id="A0A8X7QV32"/>
<evidence type="ECO:0008006" key="3">
    <source>
        <dbReference type="Google" id="ProtNLM"/>
    </source>
</evidence>
<evidence type="ECO:0000313" key="1">
    <source>
        <dbReference type="EMBL" id="KAG2277268.1"/>
    </source>
</evidence>
<evidence type="ECO:0000313" key="2">
    <source>
        <dbReference type="Proteomes" id="UP000886595"/>
    </source>
</evidence>